<name>A0A843X7E0_COLES</name>
<comment type="similarity">
    <text evidence="3">Belongs to the HARBI1 family.</text>
</comment>
<feature type="compositionally biased region" description="Polar residues" evidence="8">
    <location>
        <begin position="74"/>
        <end position="83"/>
    </location>
</feature>
<evidence type="ECO:0000313" key="12">
    <source>
        <dbReference type="EMBL" id="MQM15405.1"/>
    </source>
</evidence>
<evidence type="ECO:0000256" key="7">
    <source>
        <dbReference type="ARBA" id="ARBA00023242"/>
    </source>
</evidence>
<dbReference type="PANTHER" id="PTHR22930">
    <property type="match status" value="1"/>
</dbReference>
<accession>A0A843X7E0</accession>
<dbReference type="GO" id="GO:0016787">
    <property type="term" value="F:hydrolase activity"/>
    <property type="evidence" value="ECO:0007669"/>
    <property type="project" value="UniProtKB-KW"/>
</dbReference>
<dbReference type="InterPro" id="IPR027806">
    <property type="entry name" value="HARBI1_dom"/>
</dbReference>
<evidence type="ECO:0000259" key="11">
    <source>
        <dbReference type="Pfam" id="PF26138"/>
    </source>
</evidence>
<dbReference type="Pfam" id="PF13359">
    <property type="entry name" value="DDE_Tnp_4"/>
    <property type="match status" value="1"/>
</dbReference>
<comment type="cofactor">
    <cofactor evidence="1">
        <name>a divalent metal cation</name>
        <dbReference type="ChEBI" id="CHEBI:60240"/>
    </cofactor>
</comment>
<reference evidence="12" key="1">
    <citation type="submission" date="2017-07" db="EMBL/GenBank/DDBJ databases">
        <title>Taro Niue Genome Assembly and Annotation.</title>
        <authorList>
            <person name="Atibalentja N."/>
            <person name="Keating K."/>
            <person name="Fields C.J."/>
        </authorList>
    </citation>
    <scope>NUCLEOTIDE SEQUENCE</scope>
    <source>
        <strain evidence="12">Niue_2</strain>
        <tissue evidence="12">Leaf</tissue>
    </source>
</reference>
<feature type="domain" description="DDE Tnp4" evidence="10">
    <location>
        <begin position="423"/>
        <end position="576"/>
    </location>
</feature>
<dbReference type="SUPFAM" id="SSF55658">
    <property type="entry name" value="L9 N-domain-like"/>
    <property type="match status" value="1"/>
</dbReference>
<evidence type="ECO:0000259" key="10">
    <source>
        <dbReference type="Pfam" id="PF13359"/>
    </source>
</evidence>
<dbReference type="Pfam" id="PF01693">
    <property type="entry name" value="Cauli_VI"/>
    <property type="match status" value="1"/>
</dbReference>
<evidence type="ECO:0000256" key="2">
    <source>
        <dbReference type="ARBA" id="ARBA00004123"/>
    </source>
</evidence>
<comment type="caution">
    <text evidence="12">The sequence shown here is derived from an EMBL/GenBank/DDBJ whole genome shotgun (WGS) entry which is preliminary data.</text>
</comment>
<dbReference type="GO" id="GO:0004518">
    <property type="term" value="F:nuclease activity"/>
    <property type="evidence" value="ECO:0007669"/>
    <property type="project" value="UniProtKB-KW"/>
</dbReference>
<proteinExistence type="inferred from homology"/>
<dbReference type="InterPro" id="IPR009027">
    <property type="entry name" value="Ribosomal_bL9/RNase_H1_N"/>
</dbReference>
<evidence type="ECO:0000256" key="3">
    <source>
        <dbReference type="ARBA" id="ARBA00006958"/>
    </source>
</evidence>
<keyword evidence="7" id="KW-0539">Nucleus</keyword>
<evidence type="ECO:0008006" key="14">
    <source>
        <dbReference type="Google" id="ProtNLM"/>
    </source>
</evidence>
<dbReference type="InterPro" id="IPR011320">
    <property type="entry name" value="RNase_H1_N"/>
</dbReference>
<evidence type="ECO:0000313" key="13">
    <source>
        <dbReference type="Proteomes" id="UP000652761"/>
    </source>
</evidence>
<dbReference type="Proteomes" id="UP000652761">
    <property type="component" value="Unassembled WGS sequence"/>
</dbReference>
<evidence type="ECO:0000256" key="4">
    <source>
        <dbReference type="ARBA" id="ARBA00022722"/>
    </source>
</evidence>
<comment type="subcellular location">
    <subcellularLocation>
        <location evidence="2">Nucleus</location>
    </subcellularLocation>
</comment>
<feature type="region of interest" description="Disordered" evidence="8">
    <location>
        <begin position="19"/>
        <end position="112"/>
    </location>
</feature>
<feature type="compositionally biased region" description="Basic and acidic residues" evidence="8">
    <location>
        <begin position="84"/>
        <end position="95"/>
    </location>
</feature>
<keyword evidence="13" id="KW-1185">Reference proteome</keyword>
<dbReference type="Gene3D" id="3.40.970.10">
    <property type="entry name" value="Ribonuclease H1, N-terminal domain"/>
    <property type="match status" value="1"/>
</dbReference>
<evidence type="ECO:0000259" key="9">
    <source>
        <dbReference type="Pfam" id="PF01693"/>
    </source>
</evidence>
<keyword evidence="6" id="KW-0378">Hydrolase</keyword>
<dbReference type="InterPro" id="IPR058353">
    <property type="entry name" value="DUF8040"/>
</dbReference>
<organism evidence="12 13">
    <name type="scientific">Colocasia esculenta</name>
    <name type="common">Wild taro</name>
    <name type="synonym">Arum esculentum</name>
    <dbReference type="NCBI Taxonomy" id="4460"/>
    <lineage>
        <taxon>Eukaryota</taxon>
        <taxon>Viridiplantae</taxon>
        <taxon>Streptophyta</taxon>
        <taxon>Embryophyta</taxon>
        <taxon>Tracheophyta</taxon>
        <taxon>Spermatophyta</taxon>
        <taxon>Magnoliopsida</taxon>
        <taxon>Liliopsida</taxon>
        <taxon>Araceae</taxon>
        <taxon>Aroideae</taxon>
        <taxon>Colocasieae</taxon>
        <taxon>Colocasia</taxon>
    </lineage>
</organism>
<evidence type="ECO:0000256" key="8">
    <source>
        <dbReference type="SAM" id="MobiDB-lite"/>
    </source>
</evidence>
<feature type="compositionally biased region" description="Pro residues" evidence="8">
    <location>
        <begin position="63"/>
        <end position="73"/>
    </location>
</feature>
<evidence type="ECO:0000256" key="5">
    <source>
        <dbReference type="ARBA" id="ARBA00022723"/>
    </source>
</evidence>
<dbReference type="PANTHER" id="PTHR22930:SF259">
    <property type="entry name" value="OS08G0106900 PROTEIN"/>
    <property type="match status" value="1"/>
</dbReference>
<dbReference type="OrthoDB" id="6609348at2759"/>
<keyword evidence="5" id="KW-0479">Metal-binding</keyword>
<feature type="domain" description="Ribonuclease H1 N-terminal" evidence="9">
    <location>
        <begin position="181"/>
        <end position="217"/>
    </location>
</feature>
<gene>
    <name evidence="12" type="ORF">Taro_048350</name>
</gene>
<dbReference type="EMBL" id="NMUH01006499">
    <property type="protein sequence ID" value="MQM15405.1"/>
    <property type="molecule type" value="Genomic_DNA"/>
</dbReference>
<feature type="domain" description="DUF8040" evidence="11">
    <location>
        <begin position="283"/>
        <end position="377"/>
    </location>
</feature>
<dbReference type="GO" id="GO:0005634">
    <property type="term" value="C:nucleus"/>
    <property type="evidence" value="ECO:0007669"/>
    <property type="project" value="UniProtKB-SubCell"/>
</dbReference>
<dbReference type="InterPro" id="IPR045249">
    <property type="entry name" value="HARBI1-like"/>
</dbReference>
<evidence type="ECO:0000256" key="1">
    <source>
        <dbReference type="ARBA" id="ARBA00001968"/>
    </source>
</evidence>
<dbReference type="AlphaFoldDB" id="A0A843X7E0"/>
<keyword evidence="4" id="KW-0540">Nuclease</keyword>
<protein>
    <recommendedName>
        <fullName evidence="14">DDE Tnp4 domain-containing protein</fullName>
    </recommendedName>
</protein>
<dbReference type="InterPro" id="IPR037056">
    <property type="entry name" value="RNase_H1_N_sf"/>
</dbReference>
<evidence type="ECO:0000256" key="6">
    <source>
        <dbReference type="ARBA" id="ARBA00022801"/>
    </source>
</evidence>
<sequence>MDIICGKTTLRGSHFLGSTQDVDVDSRSSFGDDDNSTRQGFSAMGLDSQQVQSIDDDNFNPFDFPPLSQPPPSYENTQTQNTPIEDKAASPDKRRTTQAQSSQSRKRRSKKSSELLTLAQYFQLNNQRMKLAKSLFPRSSSSTASKDEEQYTVRECVMRLKTMVGYSQELLPVKLNMARYKCYVVWVGHRPSVYYTWSECFEQVNGYPGVRYKGFAIVEEGNMAFRGIIMRQTSSANDTVPFQAPEAILEENAMFLAVGEMLMSSIMDEDEEDTTPIPRPMHTSRHTGHVWVHEVLHGHECRCYNTFRMHPSMFLKLRDILLERELIRDYCYVTASEQLAMFLYAMGHGVATGAMCEHFQHSSETISYYVNRVIMAIALLRFTYIVLPSGTDPIHPRIRHDDRFYPYFKDAIGAMNGTYIPAHVLKDRQVRYRNRKNVISQNVMGVCGFDLIFHYVSVEFEGAAADMTVLRGAIDVGDFTVPQGKYYLVDSGYGNTAQFLAPYRGERYNISKYQNRGNAPYKNMRDKFNHHHAQLCNYVEHCFGVLKNRFQTLREGNCYPFRVQVLIVLACCVVHNFIRREHGEDYYFNLHQIDNIEEDDDPSDDPNLVVTPPDMQAGEIFRTQIATQIWTNN</sequence>
<dbReference type="GO" id="GO:0046872">
    <property type="term" value="F:metal ion binding"/>
    <property type="evidence" value="ECO:0007669"/>
    <property type="project" value="UniProtKB-KW"/>
</dbReference>
<dbReference type="Pfam" id="PF26138">
    <property type="entry name" value="DUF8040"/>
    <property type="match status" value="1"/>
</dbReference>